<dbReference type="InterPro" id="IPR018076">
    <property type="entry name" value="T2SS_GspF_dom"/>
</dbReference>
<comment type="subcellular location">
    <subcellularLocation>
        <location evidence="1">Cell inner membrane</location>
        <topology evidence="1">Multi-pass membrane protein</topology>
    </subcellularLocation>
</comment>
<proteinExistence type="inferred from homology"/>
<dbReference type="Proteomes" id="UP000034273">
    <property type="component" value="Unassembled WGS sequence"/>
</dbReference>
<sequence length="405" mass="44524">MAHFTYSAERADHELYRGRTEAADRFDLYEIIRREGGRLVSFSEVGSHDWFDLAYWNARISTIKEYDKILFARNLGAMLGAGLSLARALAVMERQTKNLRFLNTISQITNDIRHGDALNIALGNYPHTFSRLFVAMTRAGEEGGDLSGSLAIVADQMERMYTLKKKIRGALIYPAIIIIAIIGIGATMMIYVVPTLASTFKEMNADLPTSTKIVIGISDFLSQNTILAAVLFMGIVAAVIIGLKTSRGKRAADFIFLRVPMIGAMVREVNAARTARTLSSLLTSGVSVLTALEIVEEVIQNSYFKEVINASAVSVGQGEPISAVFARREDLFPAFVGEMMAVGEETGQLAEMMKRLALFYEDEVDRKTKDLSTIIEPFLMLIIGAAVGFFAVSMIAPIYSLSNIV</sequence>
<evidence type="ECO:0000256" key="5">
    <source>
        <dbReference type="ARBA" id="ARBA00022692"/>
    </source>
</evidence>
<protein>
    <submittedName>
        <fullName evidence="10">Type IV pilin</fullName>
    </submittedName>
</protein>
<feature type="transmembrane region" description="Helical" evidence="8">
    <location>
        <begin position="170"/>
        <end position="193"/>
    </location>
</feature>
<dbReference type="PANTHER" id="PTHR30012">
    <property type="entry name" value="GENERAL SECRETION PATHWAY PROTEIN"/>
    <property type="match status" value="1"/>
</dbReference>
<organism evidence="10 11">
    <name type="scientific">Candidatus Kaiserbacteria bacterium GW2011_GWA2_52_12</name>
    <dbReference type="NCBI Taxonomy" id="1618671"/>
    <lineage>
        <taxon>Bacteria</taxon>
        <taxon>Candidatus Kaiseribacteriota</taxon>
    </lineage>
</organism>
<feature type="transmembrane region" description="Helical" evidence="8">
    <location>
        <begin position="71"/>
        <end position="90"/>
    </location>
</feature>
<evidence type="ECO:0000313" key="11">
    <source>
        <dbReference type="Proteomes" id="UP000034273"/>
    </source>
</evidence>
<dbReference type="GO" id="GO:0005886">
    <property type="term" value="C:plasma membrane"/>
    <property type="evidence" value="ECO:0007669"/>
    <property type="project" value="UniProtKB-SubCell"/>
</dbReference>
<evidence type="ECO:0000313" key="10">
    <source>
        <dbReference type="EMBL" id="KKW22813.1"/>
    </source>
</evidence>
<evidence type="ECO:0000256" key="6">
    <source>
        <dbReference type="ARBA" id="ARBA00022989"/>
    </source>
</evidence>
<reference evidence="10 11" key="1">
    <citation type="journal article" date="2015" name="Nature">
        <title>rRNA introns, odd ribosomes, and small enigmatic genomes across a large radiation of phyla.</title>
        <authorList>
            <person name="Brown C.T."/>
            <person name="Hug L.A."/>
            <person name="Thomas B.C."/>
            <person name="Sharon I."/>
            <person name="Castelle C.J."/>
            <person name="Singh A."/>
            <person name="Wilkins M.J."/>
            <person name="Williams K.H."/>
            <person name="Banfield J.F."/>
        </authorList>
    </citation>
    <scope>NUCLEOTIDE SEQUENCE [LARGE SCALE GENOMIC DNA]</scope>
</reference>
<keyword evidence="5 8" id="KW-0812">Transmembrane</keyword>
<keyword evidence="7 8" id="KW-0472">Membrane</keyword>
<dbReference type="Gene3D" id="1.20.81.30">
    <property type="entry name" value="Type II secretion system (T2SS), domain F"/>
    <property type="match status" value="2"/>
</dbReference>
<evidence type="ECO:0000256" key="1">
    <source>
        <dbReference type="ARBA" id="ARBA00004429"/>
    </source>
</evidence>
<name>A0A0G1WVB8_9BACT</name>
<keyword evidence="4" id="KW-0997">Cell inner membrane</keyword>
<feature type="domain" description="Type II secretion system protein GspF" evidence="9">
    <location>
        <begin position="275"/>
        <end position="397"/>
    </location>
</feature>
<dbReference type="InterPro" id="IPR003004">
    <property type="entry name" value="GspF/PilC"/>
</dbReference>
<gene>
    <name evidence="10" type="ORF">UY67_C0035G0018</name>
</gene>
<dbReference type="PANTHER" id="PTHR30012:SF0">
    <property type="entry name" value="TYPE II SECRETION SYSTEM PROTEIN F-RELATED"/>
    <property type="match status" value="1"/>
</dbReference>
<accession>A0A0G1WVB8</accession>
<evidence type="ECO:0000256" key="4">
    <source>
        <dbReference type="ARBA" id="ARBA00022519"/>
    </source>
</evidence>
<evidence type="ECO:0000256" key="8">
    <source>
        <dbReference type="SAM" id="Phobius"/>
    </source>
</evidence>
<feature type="domain" description="Type II secretion system protein GspF" evidence="9">
    <location>
        <begin position="71"/>
        <end position="194"/>
    </location>
</feature>
<evidence type="ECO:0000256" key="3">
    <source>
        <dbReference type="ARBA" id="ARBA00022475"/>
    </source>
</evidence>
<comment type="caution">
    <text evidence="10">The sequence shown here is derived from an EMBL/GenBank/DDBJ whole genome shotgun (WGS) entry which is preliminary data.</text>
</comment>
<dbReference type="FunFam" id="1.20.81.30:FF:000001">
    <property type="entry name" value="Type II secretion system protein F"/>
    <property type="match status" value="2"/>
</dbReference>
<feature type="transmembrane region" description="Helical" evidence="8">
    <location>
        <begin position="226"/>
        <end position="243"/>
    </location>
</feature>
<evidence type="ECO:0000256" key="2">
    <source>
        <dbReference type="ARBA" id="ARBA00005745"/>
    </source>
</evidence>
<evidence type="ECO:0000259" key="9">
    <source>
        <dbReference type="Pfam" id="PF00482"/>
    </source>
</evidence>
<feature type="transmembrane region" description="Helical" evidence="8">
    <location>
        <begin position="378"/>
        <end position="399"/>
    </location>
</feature>
<dbReference type="AlphaFoldDB" id="A0A0G1WVB8"/>
<dbReference type="InterPro" id="IPR042094">
    <property type="entry name" value="T2SS_GspF_sf"/>
</dbReference>
<comment type="similarity">
    <text evidence="2">Belongs to the GSP F family.</text>
</comment>
<evidence type="ECO:0000256" key="7">
    <source>
        <dbReference type="ARBA" id="ARBA00023136"/>
    </source>
</evidence>
<keyword evidence="6 8" id="KW-1133">Transmembrane helix</keyword>
<dbReference type="EMBL" id="LCQW01000035">
    <property type="protein sequence ID" value="KKW22813.1"/>
    <property type="molecule type" value="Genomic_DNA"/>
</dbReference>
<dbReference type="PRINTS" id="PR00812">
    <property type="entry name" value="BCTERIALGSPF"/>
</dbReference>
<dbReference type="Pfam" id="PF00482">
    <property type="entry name" value="T2SSF"/>
    <property type="match status" value="2"/>
</dbReference>
<dbReference type="STRING" id="1618671.UY67_C0035G0018"/>
<keyword evidence="3" id="KW-1003">Cell membrane</keyword>